<dbReference type="InterPro" id="IPR057000">
    <property type="entry name" value="Smaco_capsid"/>
</dbReference>
<sequence>MKQSYTYFLDLATSPDKVQVISVAAGGMECMRRLLPFFAAYKYYKLGHVKLKVVPASTLPVDPTGLSLEAGENTVDPRDQFNPGLVRITNGEDIIVPTNMDQYYTLMLDRRWYKFQLQSGFFRDAVPRVWRIAQLHQDRFPGNVQNIPSVRDPGRPVYSKYSRQGLVTADENPAVAYSPLDEGSDPRGFFQVGNDMLLDWLPTDSDTEWDPTPNVPKYGRPAVVPEVPLMTFVLPQAYKTKFYYRVYVTETVYFKGPVALNVSSVANPGSTVANNGVDRFSCVPFLNYANRGSRIVTGSPYLGYINDGSDYRHDTGGGA</sequence>
<accession>A0A7G8LJ10</accession>
<evidence type="ECO:0000313" key="1">
    <source>
        <dbReference type="EMBL" id="QNJ57232.1"/>
    </source>
</evidence>
<proteinExistence type="predicted"/>
<dbReference type="Pfam" id="PF23784">
    <property type="entry name" value="Smaco_capsid"/>
    <property type="match status" value="2"/>
</dbReference>
<organism evidence="1">
    <name type="scientific">Chicken associated huchismacovirus 1</name>
    <dbReference type="NCBI Taxonomy" id="2169932"/>
    <lineage>
        <taxon>Viruses</taxon>
        <taxon>Monodnaviria</taxon>
        <taxon>Shotokuvirae</taxon>
        <taxon>Cressdnaviricota</taxon>
        <taxon>Arfiviricetes</taxon>
        <taxon>Cremevirales</taxon>
        <taxon>Smacoviridae</taxon>
        <taxon>Huchismacovirus</taxon>
        <taxon>Huchismacovirus chicas1</taxon>
    </lineage>
</organism>
<reference evidence="1" key="1">
    <citation type="submission" date="2020-06" db="EMBL/GenBank/DDBJ databases">
        <title>A dish full of viruses: viral metagenomics in chicken, pork and beef from Brazil.</title>
        <authorList>
            <person name="Cibulski S.P."/>
            <person name="Mayer F.Q."/>
            <person name="Roehe P.M."/>
        </authorList>
    </citation>
    <scope>NUCLEOTIDE SEQUENCE</scope>
    <source>
        <strain evidence="1">Smaco2466F</strain>
    </source>
</reference>
<name>A0A7G8LJ10_9VIRU</name>
<protein>
    <submittedName>
        <fullName evidence="1">Capsid protein</fullName>
    </submittedName>
</protein>
<dbReference type="EMBL" id="MT671986">
    <property type="protein sequence ID" value="QNJ57232.1"/>
    <property type="molecule type" value="Genomic_DNA"/>
</dbReference>